<dbReference type="EMBL" id="CM046388">
    <property type="protein sequence ID" value="KAI8571777.1"/>
    <property type="molecule type" value="Genomic_DNA"/>
</dbReference>
<keyword evidence="2" id="KW-1185">Reference proteome</keyword>
<organism evidence="1 2">
    <name type="scientific">Rhododendron molle</name>
    <name type="common">Chinese azalea</name>
    <name type="synonym">Azalea mollis</name>
    <dbReference type="NCBI Taxonomy" id="49168"/>
    <lineage>
        <taxon>Eukaryota</taxon>
        <taxon>Viridiplantae</taxon>
        <taxon>Streptophyta</taxon>
        <taxon>Embryophyta</taxon>
        <taxon>Tracheophyta</taxon>
        <taxon>Spermatophyta</taxon>
        <taxon>Magnoliopsida</taxon>
        <taxon>eudicotyledons</taxon>
        <taxon>Gunneridae</taxon>
        <taxon>Pentapetalae</taxon>
        <taxon>asterids</taxon>
        <taxon>Ericales</taxon>
        <taxon>Ericaceae</taxon>
        <taxon>Ericoideae</taxon>
        <taxon>Rhodoreae</taxon>
        <taxon>Rhododendron</taxon>
    </lineage>
</organism>
<comment type="caution">
    <text evidence="1">The sequence shown here is derived from an EMBL/GenBank/DDBJ whole genome shotgun (WGS) entry which is preliminary data.</text>
</comment>
<accession>A0ACC0Q168</accession>
<evidence type="ECO:0000313" key="1">
    <source>
        <dbReference type="EMBL" id="KAI8571777.1"/>
    </source>
</evidence>
<gene>
    <name evidence="1" type="ORF">RHMOL_Rhmol01G0145300</name>
</gene>
<name>A0ACC0Q168_RHOML</name>
<dbReference type="Proteomes" id="UP001062846">
    <property type="component" value="Chromosome 1"/>
</dbReference>
<reference evidence="1" key="1">
    <citation type="submission" date="2022-02" db="EMBL/GenBank/DDBJ databases">
        <title>Plant Genome Project.</title>
        <authorList>
            <person name="Zhang R.-G."/>
        </authorList>
    </citation>
    <scope>NUCLEOTIDE SEQUENCE</scope>
    <source>
        <strain evidence="1">AT1</strain>
    </source>
</reference>
<evidence type="ECO:0000313" key="2">
    <source>
        <dbReference type="Proteomes" id="UP001062846"/>
    </source>
</evidence>
<sequence>MAAVLAKITQLEQSVARNEKIATTGFDINKLCLFPNAELPEKFRPIDFVKFDGTGDPKAHLTGYIRALSMWGVERDAMAQMFSQTLVGHALHWFTLSDERRKRSWEDICAAFIAQYDYNIQLEVTTRELESTKMDAKDTFADFVKRWRAKAPKCRIDHQTGIRFG</sequence>
<protein>
    <submittedName>
        <fullName evidence="1">Uncharacterized protein</fullName>
    </submittedName>
</protein>
<proteinExistence type="predicted"/>